<keyword evidence="5" id="KW-1133">Transmembrane helix</keyword>
<dbReference type="AlphaFoldDB" id="A7RLK5"/>
<dbReference type="SUPFAM" id="SSF52540">
    <property type="entry name" value="P-loop containing nucleoside triphosphate hydrolases"/>
    <property type="match status" value="1"/>
</dbReference>
<dbReference type="InterPro" id="IPR006689">
    <property type="entry name" value="Small_GTPase_ARF/SAR"/>
</dbReference>
<evidence type="ECO:0000256" key="5">
    <source>
        <dbReference type="SAM" id="Phobius"/>
    </source>
</evidence>
<dbReference type="Pfam" id="PF00025">
    <property type="entry name" value="Arf"/>
    <property type="match status" value="1"/>
</dbReference>
<dbReference type="GO" id="GO:0003924">
    <property type="term" value="F:GTPase activity"/>
    <property type="evidence" value="ECO:0007669"/>
    <property type="project" value="InterPro"/>
</dbReference>
<feature type="binding site" evidence="4">
    <location>
        <position position="69"/>
    </location>
    <ligand>
        <name>Mg(2+)</name>
        <dbReference type="ChEBI" id="CHEBI:18420"/>
    </ligand>
</feature>
<protein>
    <submittedName>
        <fullName evidence="6">Uncharacterized protein</fullName>
    </submittedName>
</protein>
<evidence type="ECO:0000313" key="7">
    <source>
        <dbReference type="Proteomes" id="UP000001593"/>
    </source>
</evidence>
<sequence>MFRELGLARKIGIIALGGATLAATSYGLYALYKEATKRQEADEEWEGSAGNSVPEKRILVLGLDGSGKSVFLSALSQGDSSKRPSTTKTEGFNVVCLTTDGLNLNIWESIWRR</sequence>
<feature type="binding site" evidence="4">
    <location>
        <position position="89"/>
    </location>
    <ligand>
        <name>Mg(2+)</name>
        <dbReference type="ChEBI" id="CHEBI:18420"/>
    </ligand>
</feature>
<dbReference type="PANTHER" id="PTHR46724">
    <property type="entry name" value="ADP-RIBOSYLATION FACTOR-LIKE PROTEIN 9-RELATED"/>
    <property type="match status" value="1"/>
</dbReference>
<dbReference type="Gene3D" id="3.40.50.300">
    <property type="entry name" value="P-loop containing nucleotide triphosphate hydrolases"/>
    <property type="match status" value="1"/>
</dbReference>
<keyword evidence="2 3" id="KW-0342">GTP-binding</keyword>
<keyword evidence="5" id="KW-0812">Transmembrane</keyword>
<dbReference type="Proteomes" id="UP000001593">
    <property type="component" value="Unassembled WGS sequence"/>
</dbReference>
<name>A7RLK5_NEMVE</name>
<dbReference type="STRING" id="45351.A7RLK5"/>
<dbReference type="GO" id="GO:0005525">
    <property type="term" value="F:GTP binding"/>
    <property type="evidence" value="ECO:0007669"/>
    <property type="project" value="UniProtKB-KW"/>
</dbReference>
<reference evidence="6 7" key="1">
    <citation type="journal article" date="2007" name="Science">
        <title>Sea anemone genome reveals ancestral eumetazoan gene repertoire and genomic organization.</title>
        <authorList>
            <person name="Putnam N.H."/>
            <person name="Srivastava M."/>
            <person name="Hellsten U."/>
            <person name="Dirks B."/>
            <person name="Chapman J."/>
            <person name="Salamov A."/>
            <person name="Terry A."/>
            <person name="Shapiro H."/>
            <person name="Lindquist E."/>
            <person name="Kapitonov V.V."/>
            <person name="Jurka J."/>
            <person name="Genikhovich G."/>
            <person name="Grigoriev I.V."/>
            <person name="Lucas S.M."/>
            <person name="Steele R.E."/>
            <person name="Finnerty J.R."/>
            <person name="Technau U."/>
            <person name="Martindale M.Q."/>
            <person name="Rokhsar D.S."/>
        </authorList>
    </citation>
    <scope>NUCLEOTIDE SEQUENCE [LARGE SCALE GENOMIC DNA]</scope>
    <source>
        <strain evidence="7">CH2 X CH6</strain>
    </source>
</reference>
<dbReference type="HOGENOM" id="CLU_2136399_0_0_1"/>
<dbReference type="GO" id="GO:0046872">
    <property type="term" value="F:metal ion binding"/>
    <property type="evidence" value="ECO:0007669"/>
    <property type="project" value="UniProtKB-KW"/>
</dbReference>
<gene>
    <name evidence="6" type="ORF">NEMVEDRAFT_v1g231967</name>
</gene>
<dbReference type="InParanoid" id="A7RLK5"/>
<dbReference type="EMBL" id="DS469518">
    <property type="protein sequence ID" value="EDO47620.1"/>
    <property type="molecule type" value="Genomic_DNA"/>
</dbReference>
<feature type="binding site" evidence="3">
    <location>
        <begin position="62"/>
        <end position="69"/>
    </location>
    <ligand>
        <name>GTP</name>
        <dbReference type="ChEBI" id="CHEBI:37565"/>
    </ligand>
</feature>
<keyword evidence="1 3" id="KW-0547">Nucleotide-binding</keyword>
<dbReference type="InterPro" id="IPR053254">
    <property type="entry name" value="Arf-like_GTPase"/>
</dbReference>
<keyword evidence="7" id="KW-1185">Reference proteome</keyword>
<proteinExistence type="predicted"/>
<organism evidence="6 7">
    <name type="scientific">Nematostella vectensis</name>
    <name type="common">Starlet sea anemone</name>
    <dbReference type="NCBI Taxonomy" id="45351"/>
    <lineage>
        <taxon>Eukaryota</taxon>
        <taxon>Metazoa</taxon>
        <taxon>Cnidaria</taxon>
        <taxon>Anthozoa</taxon>
        <taxon>Hexacorallia</taxon>
        <taxon>Actiniaria</taxon>
        <taxon>Edwardsiidae</taxon>
        <taxon>Nematostella</taxon>
    </lineage>
</organism>
<keyword evidence="4" id="KW-0479">Metal-binding</keyword>
<dbReference type="InterPro" id="IPR027417">
    <property type="entry name" value="P-loop_NTPase"/>
</dbReference>
<accession>A7RLK5</accession>
<evidence type="ECO:0000313" key="6">
    <source>
        <dbReference type="EMBL" id="EDO47620.1"/>
    </source>
</evidence>
<keyword evidence="4" id="KW-0460">Magnesium</keyword>
<evidence type="ECO:0000256" key="1">
    <source>
        <dbReference type="ARBA" id="ARBA00022741"/>
    </source>
</evidence>
<evidence type="ECO:0000256" key="4">
    <source>
        <dbReference type="PIRSR" id="PIRSR606689-2"/>
    </source>
</evidence>
<evidence type="ECO:0000256" key="2">
    <source>
        <dbReference type="ARBA" id="ARBA00023134"/>
    </source>
</evidence>
<dbReference type="PhylomeDB" id="A7RLK5"/>
<keyword evidence="5" id="KW-0472">Membrane</keyword>
<feature type="transmembrane region" description="Helical" evidence="5">
    <location>
        <begin position="12"/>
        <end position="32"/>
    </location>
</feature>
<evidence type="ECO:0000256" key="3">
    <source>
        <dbReference type="PIRSR" id="PIRSR606689-1"/>
    </source>
</evidence>